<keyword evidence="9" id="KW-1185">Reference proteome</keyword>
<protein>
    <submittedName>
        <fullName evidence="8">O-antigen/teichoic acid export membrane protein</fullName>
    </submittedName>
</protein>
<feature type="transmembrane region" description="Helical" evidence="7">
    <location>
        <begin position="111"/>
        <end position="132"/>
    </location>
</feature>
<keyword evidence="4 7" id="KW-0812">Transmembrane</keyword>
<comment type="similarity">
    <text evidence="2">Belongs to the polysaccharide synthase family.</text>
</comment>
<keyword evidence="5 7" id="KW-1133">Transmembrane helix</keyword>
<feature type="transmembrane region" description="Helical" evidence="7">
    <location>
        <begin position="76"/>
        <end position="99"/>
    </location>
</feature>
<dbReference type="Pfam" id="PF13440">
    <property type="entry name" value="Polysacc_synt_3"/>
    <property type="match status" value="1"/>
</dbReference>
<comment type="caution">
    <text evidence="8">The sequence shown here is derived from an EMBL/GenBank/DDBJ whole genome shotgun (WGS) entry which is preliminary data.</text>
</comment>
<name>A0A4R3UEV6_ROSSA</name>
<evidence type="ECO:0000313" key="8">
    <source>
        <dbReference type="EMBL" id="TCU87823.1"/>
    </source>
</evidence>
<dbReference type="EMBL" id="SMBU01000043">
    <property type="protein sequence ID" value="TCU87823.1"/>
    <property type="molecule type" value="Genomic_DNA"/>
</dbReference>
<evidence type="ECO:0000313" key="9">
    <source>
        <dbReference type="Proteomes" id="UP000295110"/>
    </source>
</evidence>
<dbReference type="AlphaFoldDB" id="A0A4R3UEV6"/>
<evidence type="ECO:0000256" key="3">
    <source>
        <dbReference type="ARBA" id="ARBA00022475"/>
    </source>
</evidence>
<feature type="transmembrane region" description="Helical" evidence="7">
    <location>
        <begin position="169"/>
        <end position="187"/>
    </location>
</feature>
<feature type="transmembrane region" description="Helical" evidence="7">
    <location>
        <begin position="39"/>
        <end position="64"/>
    </location>
</feature>
<feature type="transmembrane region" description="Helical" evidence="7">
    <location>
        <begin position="442"/>
        <end position="462"/>
    </location>
</feature>
<evidence type="ECO:0000256" key="6">
    <source>
        <dbReference type="ARBA" id="ARBA00023136"/>
    </source>
</evidence>
<keyword evidence="3" id="KW-1003">Cell membrane</keyword>
<dbReference type="GO" id="GO:0005886">
    <property type="term" value="C:plasma membrane"/>
    <property type="evidence" value="ECO:0007669"/>
    <property type="project" value="UniProtKB-SubCell"/>
</dbReference>
<proteinExistence type="inferred from homology"/>
<evidence type="ECO:0000256" key="5">
    <source>
        <dbReference type="ARBA" id="ARBA00022989"/>
    </source>
</evidence>
<dbReference type="PANTHER" id="PTHR30250">
    <property type="entry name" value="PST FAMILY PREDICTED COLANIC ACID TRANSPORTER"/>
    <property type="match status" value="1"/>
</dbReference>
<gene>
    <name evidence="8" type="ORF">EV671_104317</name>
</gene>
<dbReference type="PANTHER" id="PTHR30250:SF10">
    <property type="entry name" value="LIPOPOLYSACCHARIDE BIOSYNTHESIS PROTEIN WZXC"/>
    <property type="match status" value="1"/>
</dbReference>
<dbReference type="CDD" id="cd13127">
    <property type="entry name" value="MATE_tuaB_like"/>
    <property type="match status" value="1"/>
</dbReference>
<feature type="transmembrane region" description="Helical" evidence="7">
    <location>
        <begin position="322"/>
        <end position="344"/>
    </location>
</feature>
<dbReference type="RefSeq" id="WP_132576264.1">
    <property type="nucleotide sequence ID" value="NZ_CBCSGL010000055.1"/>
</dbReference>
<evidence type="ECO:0000256" key="4">
    <source>
        <dbReference type="ARBA" id="ARBA00022692"/>
    </source>
</evidence>
<comment type="subcellular location">
    <subcellularLocation>
        <location evidence="1">Cell membrane</location>
        <topology evidence="1">Multi-pass membrane protein</topology>
    </subcellularLocation>
</comment>
<feature type="transmembrane region" description="Helical" evidence="7">
    <location>
        <begin position="280"/>
        <end position="302"/>
    </location>
</feature>
<accession>A0A4R3UEV6</accession>
<dbReference type="InterPro" id="IPR050833">
    <property type="entry name" value="Poly_Biosynth_Transport"/>
</dbReference>
<evidence type="ECO:0000256" key="7">
    <source>
        <dbReference type="SAM" id="Phobius"/>
    </source>
</evidence>
<dbReference type="Proteomes" id="UP000295110">
    <property type="component" value="Unassembled WGS sequence"/>
</dbReference>
<keyword evidence="6 7" id="KW-0472">Membrane</keyword>
<evidence type="ECO:0000256" key="2">
    <source>
        <dbReference type="ARBA" id="ARBA00007430"/>
    </source>
</evidence>
<organism evidence="8 9">
    <name type="scientific">Roseateles saccharophilus</name>
    <name type="common">Pseudomonas saccharophila</name>
    <dbReference type="NCBI Taxonomy" id="304"/>
    <lineage>
        <taxon>Bacteria</taxon>
        <taxon>Pseudomonadati</taxon>
        <taxon>Pseudomonadota</taxon>
        <taxon>Betaproteobacteria</taxon>
        <taxon>Burkholderiales</taxon>
        <taxon>Sphaerotilaceae</taxon>
        <taxon>Roseateles</taxon>
    </lineage>
</organism>
<sequence length="497" mass="54401">MSGVRRALLFSFAERYALIVINLASSLLIARLLTPADIGIYSVTLAVMSIAQVLRDFGVASYLIQEKELTDDHVRSALGVTLVIGAGLALVLACAAPWVAEFYREPRMRNLMWLASLNFLLLPFSTISLTLLRRRMAFKAVAGVNLVATLVGAIASVSLSWAGFGPLGLVAGTLFTSATTGFVAWLAQGERRLLRPSLSHWRRLFSFGAQSSAVGIVTTVAMDINDLAVGRLMGFEPVALLSRAQGLMFLFYRDLMGAVRNVAYPAYAQAVREQQTMEPLYVASVNYVCVVAWPFYGFVSLYALETLRLLFGPQWDAAAPLVPLFCAGGAVAAIGNLMGNLTVAMGRMDLLTRMELVFQPLRALFIVVAAASWREPRACAAAFALTLLLQLPLIYGVKARFLANDWWALGRNLARSLLVSVLALTPPLLLKLWVPHPAGQPMAWPGFALAIGGCIVTWLLALSWCRHPLAADPAFTRLTRFWQRRRVDNPRQSDKTE</sequence>
<reference evidence="8 9" key="1">
    <citation type="submission" date="2019-03" db="EMBL/GenBank/DDBJ databases">
        <title>Genomic Encyclopedia of Type Strains, Phase IV (KMG-IV): sequencing the most valuable type-strain genomes for metagenomic binning, comparative biology and taxonomic classification.</title>
        <authorList>
            <person name="Goeker M."/>
        </authorList>
    </citation>
    <scope>NUCLEOTIDE SEQUENCE [LARGE SCALE GENOMIC DNA]</scope>
    <source>
        <strain evidence="8 9">DSM 654</strain>
    </source>
</reference>
<feature type="transmembrane region" description="Helical" evidence="7">
    <location>
        <begin position="380"/>
        <end position="401"/>
    </location>
</feature>
<feature type="transmembrane region" description="Helical" evidence="7">
    <location>
        <begin position="12"/>
        <end position="33"/>
    </location>
</feature>
<feature type="transmembrane region" description="Helical" evidence="7">
    <location>
        <begin position="144"/>
        <end position="163"/>
    </location>
</feature>
<evidence type="ECO:0000256" key="1">
    <source>
        <dbReference type="ARBA" id="ARBA00004651"/>
    </source>
</evidence>
<dbReference type="OrthoDB" id="5486360at2"/>